<feature type="compositionally biased region" description="Polar residues" evidence="1">
    <location>
        <begin position="166"/>
        <end position="185"/>
    </location>
</feature>
<dbReference type="OrthoDB" id="10597505at2759"/>
<organism evidence="2 3">
    <name type="scientific">Piptocephalis cylindrospora</name>
    <dbReference type="NCBI Taxonomy" id="1907219"/>
    <lineage>
        <taxon>Eukaryota</taxon>
        <taxon>Fungi</taxon>
        <taxon>Fungi incertae sedis</taxon>
        <taxon>Zoopagomycota</taxon>
        <taxon>Zoopagomycotina</taxon>
        <taxon>Zoopagomycetes</taxon>
        <taxon>Zoopagales</taxon>
        <taxon>Piptocephalidaceae</taxon>
        <taxon>Piptocephalis</taxon>
    </lineage>
</organism>
<feature type="compositionally biased region" description="Pro residues" evidence="1">
    <location>
        <begin position="116"/>
        <end position="125"/>
    </location>
</feature>
<dbReference type="EMBL" id="KZ988203">
    <property type="protein sequence ID" value="RKP12792.1"/>
    <property type="molecule type" value="Genomic_DNA"/>
</dbReference>
<evidence type="ECO:0000313" key="2">
    <source>
        <dbReference type="EMBL" id="RKP12792.1"/>
    </source>
</evidence>
<feature type="compositionally biased region" description="Basic and acidic residues" evidence="1">
    <location>
        <begin position="151"/>
        <end position="165"/>
    </location>
</feature>
<gene>
    <name evidence="2" type="ORF">BJ684DRAFT_16757</name>
</gene>
<keyword evidence="3" id="KW-1185">Reference proteome</keyword>
<accession>A0A4P9Y2I8</accession>
<name>A0A4P9Y2I8_9FUNG</name>
<protein>
    <submittedName>
        <fullName evidence="2">Uncharacterized protein</fullName>
    </submittedName>
</protein>
<feature type="compositionally biased region" description="Polar residues" evidence="1">
    <location>
        <begin position="194"/>
        <end position="204"/>
    </location>
</feature>
<evidence type="ECO:0000313" key="3">
    <source>
        <dbReference type="Proteomes" id="UP000267251"/>
    </source>
</evidence>
<evidence type="ECO:0000256" key="1">
    <source>
        <dbReference type="SAM" id="MobiDB-lite"/>
    </source>
</evidence>
<dbReference type="Proteomes" id="UP000267251">
    <property type="component" value="Unassembled WGS sequence"/>
</dbReference>
<sequence>MITLTSLPVTVSDYLEAQPVEAHPAIVQALLALAVDVLRTGEVEGQDGGSGPDGECRPYSVYPDWWGERPSSRGKEKKIRWVCTDPTQGPWAYPPRKVDRSTQTTLSPITPMAQSPSPPHPPLPPAIYFTIPSRAEDGAKKKEQGVQPPTKKPDKADTARDDPPSQRHSLPTVKITSGTSPTPSIGLTPRNEPHSINQDFSIHI</sequence>
<feature type="compositionally biased region" description="Polar residues" evidence="1">
    <location>
        <begin position="101"/>
        <end position="114"/>
    </location>
</feature>
<proteinExistence type="predicted"/>
<feature type="region of interest" description="Disordered" evidence="1">
    <location>
        <begin position="88"/>
        <end position="204"/>
    </location>
</feature>
<reference evidence="3" key="1">
    <citation type="journal article" date="2018" name="Nat. Microbiol.">
        <title>Leveraging single-cell genomics to expand the fungal tree of life.</title>
        <authorList>
            <person name="Ahrendt S.R."/>
            <person name="Quandt C.A."/>
            <person name="Ciobanu D."/>
            <person name="Clum A."/>
            <person name="Salamov A."/>
            <person name="Andreopoulos B."/>
            <person name="Cheng J.F."/>
            <person name="Woyke T."/>
            <person name="Pelin A."/>
            <person name="Henrissat B."/>
            <person name="Reynolds N.K."/>
            <person name="Benny G.L."/>
            <person name="Smith M.E."/>
            <person name="James T.Y."/>
            <person name="Grigoriev I.V."/>
        </authorList>
    </citation>
    <scope>NUCLEOTIDE SEQUENCE [LARGE SCALE GENOMIC DNA]</scope>
</reference>
<dbReference type="AlphaFoldDB" id="A0A4P9Y2I8"/>
<feature type="compositionally biased region" description="Basic and acidic residues" evidence="1">
    <location>
        <begin position="134"/>
        <end position="144"/>
    </location>
</feature>